<evidence type="ECO:0000313" key="3">
    <source>
        <dbReference type="Proteomes" id="UP000325313"/>
    </source>
</evidence>
<gene>
    <name evidence="2" type="ORF">PGTUg99_036393</name>
</gene>
<keyword evidence="1" id="KW-0732">Signal</keyword>
<feature type="signal peptide" evidence="1">
    <location>
        <begin position="1"/>
        <end position="22"/>
    </location>
</feature>
<proteinExistence type="predicted"/>
<reference evidence="2 3" key="1">
    <citation type="submission" date="2019-05" db="EMBL/GenBank/DDBJ databases">
        <title>Emergence of the Ug99 lineage of the wheat stem rust pathogen through somatic hybridization.</title>
        <authorList>
            <person name="Li F."/>
            <person name="Upadhyaya N.M."/>
            <person name="Sperschneider J."/>
            <person name="Matny O."/>
            <person name="Nguyen-Phuc H."/>
            <person name="Mago R."/>
            <person name="Raley C."/>
            <person name="Miller M.E."/>
            <person name="Silverstein K.A.T."/>
            <person name="Henningsen E."/>
            <person name="Hirsch C.D."/>
            <person name="Visser B."/>
            <person name="Pretorius Z.A."/>
            <person name="Steffenson B.J."/>
            <person name="Schwessinger B."/>
            <person name="Dodds P.N."/>
            <person name="Figueroa M."/>
        </authorList>
    </citation>
    <scope>NUCLEOTIDE SEQUENCE [LARGE SCALE GENOMIC DNA]</scope>
    <source>
        <strain evidence="2 3">Ug99</strain>
    </source>
</reference>
<organism evidence="2 3">
    <name type="scientific">Puccinia graminis f. sp. tritici</name>
    <dbReference type="NCBI Taxonomy" id="56615"/>
    <lineage>
        <taxon>Eukaryota</taxon>
        <taxon>Fungi</taxon>
        <taxon>Dikarya</taxon>
        <taxon>Basidiomycota</taxon>
        <taxon>Pucciniomycotina</taxon>
        <taxon>Pucciniomycetes</taxon>
        <taxon>Pucciniales</taxon>
        <taxon>Pucciniaceae</taxon>
        <taxon>Puccinia</taxon>
    </lineage>
</organism>
<comment type="caution">
    <text evidence="2">The sequence shown here is derived from an EMBL/GenBank/DDBJ whole genome shotgun (WGS) entry which is preliminary data.</text>
</comment>
<feature type="chain" id="PRO_5022919204" evidence="1">
    <location>
        <begin position="23"/>
        <end position="59"/>
    </location>
</feature>
<dbReference type="EMBL" id="VDEP01000337">
    <property type="protein sequence ID" value="KAA1102820.1"/>
    <property type="molecule type" value="Genomic_DNA"/>
</dbReference>
<sequence>MKIRLGNITLLVLLTWLRLLQIQCYMEMTHIIPKENARGLEGSMKFIRAFQCKVTLLTC</sequence>
<dbReference type="AlphaFoldDB" id="A0A5B0PQA0"/>
<name>A0A5B0PQA0_PUCGR</name>
<evidence type="ECO:0000313" key="2">
    <source>
        <dbReference type="EMBL" id="KAA1102820.1"/>
    </source>
</evidence>
<protein>
    <submittedName>
        <fullName evidence="2">Uncharacterized protein</fullName>
    </submittedName>
</protein>
<accession>A0A5B0PQA0</accession>
<dbReference type="Proteomes" id="UP000325313">
    <property type="component" value="Unassembled WGS sequence"/>
</dbReference>
<evidence type="ECO:0000256" key="1">
    <source>
        <dbReference type="SAM" id="SignalP"/>
    </source>
</evidence>